<sequence>MEELQLPNGAIVNVEALAEAGNIPLSMAKTFLLKLSKSAPMRKISLEEQLDRAVTYEQVDQFVRRLCKQDPTKMRLFNQAVQKMLNLSMADLGRATTLDEIRSIHERNIPGEDSALGLEVVRRLAEFFIVEK</sequence>
<proteinExistence type="predicted"/>
<evidence type="ECO:0000313" key="2">
    <source>
        <dbReference type="Proteomes" id="UP000033882"/>
    </source>
</evidence>
<dbReference type="Proteomes" id="UP000033882">
    <property type="component" value="Unassembled WGS sequence"/>
</dbReference>
<comment type="caution">
    <text evidence="1">The sequence shown here is derived from an EMBL/GenBank/DDBJ whole genome shotgun (WGS) entry which is preliminary data.</text>
</comment>
<dbReference type="EMBL" id="LCPB01000002">
    <property type="protein sequence ID" value="KKU90446.1"/>
    <property type="molecule type" value="Genomic_DNA"/>
</dbReference>
<evidence type="ECO:0000313" key="1">
    <source>
        <dbReference type="EMBL" id="KKU90446.1"/>
    </source>
</evidence>
<organism evidence="1 2">
    <name type="scientific">Candidatus Wolfebacteria bacterium GW2011_GWA2_47_9b</name>
    <dbReference type="NCBI Taxonomy" id="1619005"/>
    <lineage>
        <taxon>Bacteria</taxon>
        <taxon>Candidatus Wolfeibacteriota</taxon>
    </lineage>
</organism>
<reference evidence="1 2" key="1">
    <citation type="journal article" date="2015" name="Nature">
        <title>rRNA introns, odd ribosomes, and small enigmatic genomes across a large radiation of phyla.</title>
        <authorList>
            <person name="Brown C.T."/>
            <person name="Hug L.A."/>
            <person name="Thomas B.C."/>
            <person name="Sharon I."/>
            <person name="Castelle C.J."/>
            <person name="Singh A."/>
            <person name="Wilkins M.J."/>
            <person name="Williams K.H."/>
            <person name="Banfield J.F."/>
        </authorList>
    </citation>
    <scope>NUCLEOTIDE SEQUENCE [LARGE SCALE GENOMIC DNA]</scope>
</reference>
<accession>A0A0G1U8I3</accession>
<name>A0A0G1U8I3_9BACT</name>
<protein>
    <submittedName>
        <fullName evidence="1">Uncharacterized protein</fullName>
    </submittedName>
</protein>
<dbReference type="AlphaFoldDB" id="A0A0G1U8I3"/>
<gene>
    <name evidence="1" type="ORF">UY19_C0002G0019</name>
</gene>